<dbReference type="OrthoDB" id="3275712at2"/>
<dbReference type="Proteomes" id="UP000305730">
    <property type="component" value="Unassembled WGS sequence"/>
</dbReference>
<dbReference type="GO" id="GO:0006508">
    <property type="term" value="P:proteolysis"/>
    <property type="evidence" value="ECO:0007669"/>
    <property type="project" value="InterPro"/>
</dbReference>
<comment type="caution">
    <text evidence="4">The sequence shown here is derived from an EMBL/GenBank/DDBJ whole genome shotgun (WGS) entry which is preliminary data.</text>
</comment>
<dbReference type="SUPFAM" id="SSF52096">
    <property type="entry name" value="ClpP/crotonase"/>
    <property type="match status" value="1"/>
</dbReference>
<dbReference type="EMBL" id="PNCL01000113">
    <property type="protein sequence ID" value="TMP54752.1"/>
    <property type="molecule type" value="Genomic_DNA"/>
</dbReference>
<dbReference type="PANTHER" id="PTHR32060:SF22">
    <property type="entry name" value="CARBOXYL-TERMINAL-PROCESSING PEPTIDASE 3, CHLOROPLASTIC"/>
    <property type="match status" value="1"/>
</dbReference>
<dbReference type="InterPro" id="IPR005151">
    <property type="entry name" value="Tail-specific_protease"/>
</dbReference>
<feature type="domain" description="Tail specific protease" evidence="2">
    <location>
        <begin position="310"/>
        <end position="481"/>
    </location>
</feature>
<organism evidence="4 6">
    <name type="scientific">Pseudoalteromonas citrea</name>
    <dbReference type="NCBI Taxonomy" id="43655"/>
    <lineage>
        <taxon>Bacteria</taxon>
        <taxon>Pseudomonadati</taxon>
        <taxon>Pseudomonadota</taxon>
        <taxon>Gammaproteobacteria</taxon>
        <taxon>Alteromonadales</taxon>
        <taxon>Pseudoalteromonadaceae</taxon>
        <taxon>Pseudoalteromonas</taxon>
    </lineage>
</organism>
<dbReference type="GO" id="GO:0008236">
    <property type="term" value="F:serine-type peptidase activity"/>
    <property type="evidence" value="ECO:0007669"/>
    <property type="project" value="InterPro"/>
</dbReference>
<dbReference type="Proteomes" id="UP000307706">
    <property type="component" value="Unassembled WGS sequence"/>
</dbReference>
<evidence type="ECO:0000313" key="4">
    <source>
        <dbReference type="EMBL" id="TMP54752.1"/>
    </source>
</evidence>
<dbReference type="AlphaFoldDB" id="A0A5S3XJL3"/>
<evidence type="ECO:0000313" key="3">
    <source>
        <dbReference type="EMBL" id="TMP38320.1"/>
    </source>
</evidence>
<evidence type="ECO:0000313" key="5">
    <source>
        <dbReference type="Proteomes" id="UP000305730"/>
    </source>
</evidence>
<dbReference type="InterPro" id="IPR029045">
    <property type="entry name" value="ClpP/crotonase-like_dom_sf"/>
</dbReference>
<reference evidence="4" key="3">
    <citation type="submission" date="2019-09" db="EMBL/GenBank/DDBJ databases">
        <title>Co-occurence of chitin degradation, pigmentation and bioactivity in marine Pseudoalteromonas.</title>
        <authorList>
            <person name="Sonnenschein E.C."/>
            <person name="Bech P.K."/>
        </authorList>
    </citation>
    <scope>NUCLEOTIDE SEQUENCE</scope>
    <source>
        <strain evidence="4">S2231</strain>
    </source>
</reference>
<protein>
    <recommendedName>
        <fullName evidence="2">Tail specific protease domain-containing protein</fullName>
    </recommendedName>
</protein>
<evidence type="ECO:0000259" key="2">
    <source>
        <dbReference type="Pfam" id="PF03572"/>
    </source>
</evidence>
<feature type="chain" id="PRO_5024388647" description="Tail specific protease domain-containing protein" evidence="1">
    <location>
        <begin position="22"/>
        <end position="649"/>
    </location>
</feature>
<evidence type="ECO:0000256" key="1">
    <source>
        <dbReference type="SAM" id="SignalP"/>
    </source>
</evidence>
<dbReference type="Pfam" id="PF03572">
    <property type="entry name" value="Peptidase_S41"/>
    <property type="match status" value="1"/>
</dbReference>
<name>A0A5S3XJL3_9GAMM</name>
<gene>
    <name evidence="4" type="ORF">CWB96_18630</name>
    <name evidence="3" type="ORF">CWB97_22110</name>
</gene>
<reference evidence="5 6" key="1">
    <citation type="submission" date="2017-12" db="EMBL/GenBank/DDBJ databases">
        <authorList>
            <person name="Paulsen S."/>
            <person name="Gram L.K."/>
        </authorList>
    </citation>
    <scope>NUCLEOTIDE SEQUENCE [LARGE SCALE GENOMIC DNA]</scope>
    <source>
        <strain evidence="4 6">S2231</strain>
        <strain evidence="3 5">S2233</strain>
    </source>
</reference>
<dbReference type="PANTHER" id="PTHR32060">
    <property type="entry name" value="TAIL-SPECIFIC PROTEASE"/>
    <property type="match status" value="1"/>
</dbReference>
<proteinExistence type="predicted"/>
<reference evidence="5 6" key="2">
    <citation type="submission" date="2019-06" db="EMBL/GenBank/DDBJ databases">
        <title>Co-occurence of chitin degradation, pigmentation and bioactivity in marine Pseudoalteromonas.</title>
        <authorList>
            <person name="Sonnenschein E.C."/>
            <person name="Bech P.K."/>
        </authorList>
    </citation>
    <scope>NUCLEOTIDE SEQUENCE [LARGE SCALE GENOMIC DNA]</scope>
    <source>
        <strain evidence="6">S2231</strain>
        <strain evidence="3 5">S2233</strain>
    </source>
</reference>
<accession>A0A5S3XJL3</accession>
<keyword evidence="5" id="KW-1185">Reference proteome</keyword>
<dbReference type="GO" id="GO:0004175">
    <property type="term" value="F:endopeptidase activity"/>
    <property type="evidence" value="ECO:0007669"/>
    <property type="project" value="TreeGrafter"/>
</dbReference>
<keyword evidence="1" id="KW-0732">Signal</keyword>
<evidence type="ECO:0000313" key="6">
    <source>
        <dbReference type="Proteomes" id="UP000307706"/>
    </source>
</evidence>
<dbReference type="EMBL" id="PNCK01000122">
    <property type="protein sequence ID" value="TMP38320.1"/>
    <property type="molecule type" value="Genomic_DNA"/>
</dbReference>
<dbReference type="RefSeq" id="WP_138598696.1">
    <property type="nucleotide sequence ID" value="NZ_PNCK01000122.1"/>
</dbReference>
<dbReference type="Gene3D" id="3.90.226.10">
    <property type="entry name" value="2-enoyl-CoA Hydratase, Chain A, domain 1"/>
    <property type="match status" value="1"/>
</dbReference>
<feature type="signal peptide" evidence="1">
    <location>
        <begin position="1"/>
        <end position="21"/>
    </location>
</feature>
<sequence length="649" mass="71357">MFKKTLLATLISIAGISSASAQFSLLSETRNDITFPEYTTQERQIVLDQAKLLLDDLYVHKYEKDIYYGTSPNQTGHLSPVASLNALIAQADSLSTEELNIRLQEIFLSQRDLHLNYNFPQPYSNFYNFLPVRFAQTVADSGEIEVRLSSISTRYLNFAPEIAQATAGDKVISYNGTPIIEAVENNIVYGGGSNPHAGFVRALDKLRGKSQRSQLIPEADSAVLVLESHLTGKQYSIDVPWVTYNYAPTTSSTSNTADLAAATEESTDEYAKLSKALLKQSGMLESGVLANQATADNTLSWSIIPVDGKNVGYLHIDSFSPSTSPNEAVAIIQGLLDNELSTTDALVIDVRDNPGGNIIYADTLFQLFSPKQVVPTSLRYINTEVNQYIMQDTIFRTFGENWVKVLTDVEGTEAKYTDVATYRTTPQINTVGQAYYKPVGVWSNARTYSSGDVFTCGMQDNNVATIFGEHPSTGAGGANVIAHNIFNQYIGAPFEALPHGQDMRVSWRQMVRSGHNQNSLIEDHGCKADINVSYNLENILNNSTTNFNTIAQSLLSQPLPNATVSFAQPRYETNANLNGVISFETHNTELVDVYINGAKVERLPVFAYGQSAKTVEYTLPADLQGTTVVKFVGLDSGKTPVWNSTRYVF</sequence>